<gene>
    <name evidence="3" type="ORF">E1298_30075</name>
</gene>
<feature type="transmembrane region" description="Helical" evidence="2">
    <location>
        <begin position="262"/>
        <end position="284"/>
    </location>
</feature>
<organism evidence="3 4">
    <name type="scientific">Actinomadura rubrisoli</name>
    <dbReference type="NCBI Taxonomy" id="2530368"/>
    <lineage>
        <taxon>Bacteria</taxon>
        <taxon>Bacillati</taxon>
        <taxon>Actinomycetota</taxon>
        <taxon>Actinomycetes</taxon>
        <taxon>Streptosporangiales</taxon>
        <taxon>Thermomonosporaceae</taxon>
        <taxon>Actinomadura</taxon>
    </lineage>
</organism>
<keyword evidence="4" id="KW-1185">Reference proteome</keyword>
<keyword evidence="2" id="KW-1133">Transmembrane helix</keyword>
<dbReference type="EMBL" id="SMKU01000203">
    <property type="protein sequence ID" value="TDD76827.1"/>
    <property type="molecule type" value="Genomic_DNA"/>
</dbReference>
<evidence type="ECO:0000256" key="1">
    <source>
        <dbReference type="SAM" id="MobiDB-lite"/>
    </source>
</evidence>
<keyword evidence="2" id="KW-0812">Transmembrane</keyword>
<keyword evidence="2" id="KW-0472">Membrane</keyword>
<dbReference type="AlphaFoldDB" id="A0A4V2YU89"/>
<feature type="region of interest" description="Disordered" evidence="1">
    <location>
        <begin position="1"/>
        <end position="22"/>
    </location>
</feature>
<dbReference type="Pfam" id="PF14023">
    <property type="entry name" value="Bestrophin-like"/>
    <property type="match status" value="1"/>
</dbReference>
<evidence type="ECO:0000313" key="4">
    <source>
        <dbReference type="Proteomes" id="UP000294513"/>
    </source>
</evidence>
<protein>
    <submittedName>
        <fullName evidence="3">DUF4239 domain-containing protein</fullName>
    </submittedName>
</protein>
<proteinExistence type="predicted"/>
<name>A0A4V2YU89_9ACTN</name>
<reference evidence="3 4" key="1">
    <citation type="submission" date="2019-03" db="EMBL/GenBank/DDBJ databases">
        <title>Draft genome sequences of novel Actinobacteria.</title>
        <authorList>
            <person name="Sahin N."/>
            <person name="Ay H."/>
            <person name="Saygin H."/>
        </authorList>
    </citation>
    <scope>NUCLEOTIDE SEQUENCE [LARGE SCALE GENOMIC DNA]</scope>
    <source>
        <strain evidence="3 4">H3C3</strain>
    </source>
</reference>
<dbReference type="InterPro" id="IPR025333">
    <property type="entry name" value="DUF4239"/>
</dbReference>
<accession>A0A4V2YU89</accession>
<evidence type="ECO:0000256" key="2">
    <source>
        <dbReference type="SAM" id="Phobius"/>
    </source>
</evidence>
<feature type="transmembrane region" description="Helical" evidence="2">
    <location>
        <begin position="135"/>
        <end position="154"/>
    </location>
</feature>
<evidence type="ECO:0000313" key="3">
    <source>
        <dbReference type="EMBL" id="TDD76827.1"/>
    </source>
</evidence>
<feature type="transmembrane region" description="Helical" evidence="2">
    <location>
        <begin position="98"/>
        <end position="115"/>
    </location>
</feature>
<comment type="caution">
    <text evidence="3">The sequence shown here is derived from an EMBL/GenBank/DDBJ whole genome shotgun (WGS) entry which is preliminary data.</text>
</comment>
<feature type="transmembrane region" description="Helical" evidence="2">
    <location>
        <begin position="296"/>
        <end position="313"/>
    </location>
</feature>
<sequence length="365" mass="40112">MRATMTHWEENKASGPGAQRARPAVSLALLPPSRSTVGHIRAITYRGGGGLNRSEVSLQRQVRGNSRTLFADCENWRPISRRGLVTMGGATYTRRMDVIMAAVIVAAAILATLLFRRRRKVHADPEEGITVKDLVGPLETLAVLVIAFVMVLAAESYSAAEGAASGEAAAIDGIDSMATLLPDPTQEKVKAATVCYARAVIRKEWPAMAADNRFSPEPDRWLDRLRDTFKELRDPTMFKLLTDADRTRSTDRRERVEQSAPAIPTAVYWFMVLTVIAMVAGYAMSLPRRRQGPQLAGLWVLAALLVASLYLIWDIDRPFRGLVPIKPGSMQSIETDATKDFLHRFGAARLPCDRDGMPRGSGGRA</sequence>
<dbReference type="Proteomes" id="UP000294513">
    <property type="component" value="Unassembled WGS sequence"/>
</dbReference>
<dbReference type="OrthoDB" id="3427059at2"/>